<dbReference type="GO" id="GO:0080120">
    <property type="term" value="P:CAAX-box protein maturation"/>
    <property type="evidence" value="ECO:0007669"/>
    <property type="project" value="UniProtKB-ARBA"/>
</dbReference>
<dbReference type="GO" id="GO:0004175">
    <property type="term" value="F:endopeptidase activity"/>
    <property type="evidence" value="ECO:0007669"/>
    <property type="project" value="UniProtKB-ARBA"/>
</dbReference>
<evidence type="ECO:0000256" key="1">
    <source>
        <dbReference type="SAM" id="Phobius"/>
    </source>
</evidence>
<feature type="domain" description="CAAX prenyl protease 2/Lysostaphin resistance protein A-like" evidence="2">
    <location>
        <begin position="182"/>
        <end position="271"/>
    </location>
</feature>
<keyword evidence="4" id="KW-1185">Reference proteome</keyword>
<feature type="transmembrane region" description="Helical" evidence="1">
    <location>
        <begin position="260"/>
        <end position="279"/>
    </location>
</feature>
<dbReference type="EMBL" id="AZAJ01000001">
    <property type="protein sequence ID" value="ETA66753.1"/>
    <property type="molecule type" value="Genomic_DNA"/>
</dbReference>
<dbReference type="STRING" id="1090322.MettiDRAFT_0153"/>
<comment type="caution">
    <text evidence="3">The sequence shown here is derived from an EMBL/GenBank/DDBJ whole genome shotgun (WGS) entry which is preliminary data.</text>
</comment>
<gene>
    <name evidence="3" type="ORF">MettiDRAFT_0153</name>
</gene>
<feature type="transmembrane region" description="Helical" evidence="1">
    <location>
        <begin position="179"/>
        <end position="200"/>
    </location>
</feature>
<feature type="transmembrane region" description="Helical" evidence="1">
    <location>
        <begin position="112"/>
        <end position="128"/>
    </location>
</feature>
<dbReference type="Proteomes" id="UP000019483">
    <property type="component" value="Unassembled WGS sequence"/>
</dbReference>
<dbReference type="OrthoDB" id="275779at2157"/>
<dbReference type="AlphaFoldDB" id="W9DNX3"/>
<evidence type="ECO:0000259" key="2">
    <source>
        <dbReference type="Pfam" id="PF02517"/>
    </source>
</evidence>
<dbReference type="RefSeq" id="WP_023843890.1">
    <property type="nucleotide sequence ID" value="NZ_AZAJ01000001.1"/>
</dbReference>
<proteinExistence type="predicted"/>
<keyword evidence="3" id="KW-0645">Protease</keyword>
<organism evidence="3 4">
    <name type="scientific">Methanolobus tindarius DSM 2278</name>
    <dbReference type="NCBI Taxonomy" id="1090322"/>
    <lineage>
        <taxon>Archaea</taxon>
        <taxon>Methanobacteriati</taxon>
        <taxon>Methanobacteriota</taxon>
        <taxon>Stenosarchaea group</taxon>
        <taxon>Methanomicrobia</taxon>
        <taxon>Methanosarcinales</taxon>
        <taxon>Methanosarcinaceae</taxon>
        <taxon>Methanolobus</taxon>
    </lineage>
</organism>
<dbReference type="GO" id="GO:0006508">
    <property type="term" value="P:proteolysis"/>
    <property type="evidence" value="ECO:0007669"/>
    <property type="project" value="UniProtKB-KW"/>
</dbReference>
<accession>W9DNX3</accession>
<keyword evidence="3" id="KW-0378">Hydrolase</keyword>
<protein>
    <submittedName>
        <fullName evidence="3">Putative metal-dependent membrane protease</fullName>
    </submittedName>
</protein>
<feature type="transmembrane region" description="Helical" evidence="1">
    <location>
        <begin position="58"/>
        <end position="77"/>
    </location>
</feature>
<evidence type="ECO:0000313" key="3">
    <source>
        <dbReference type="EMBL" id="ETA66753.1"/>
    </source>
</evidence>
<keyword evidence="1" id="KW-0812">Transmembrane</keyword>
<sequence length="280" mass="31294">MKHKKLKGSWNLRDSFKKARTENIESVIPGLTDTYVISIAMLMIILAELLLYSGNYRAGVTLHVITLIALSVSSIWIDGTHVARSLQVLTLLPILRLLNMSMPVFSEMTINLYVYIYAPLIVPAYLVIRHQNISKETLGVHFKNMAKYVPLAFIVGIIIAQGEHFTIHAGNLIPDLSIASLLKISIIMIFFVGFVEELVFRSLIQTRFSESFGDFKGLLLASLLFGVMHSGYGTIYEIFFTGFAGLIFGYMFQKTNSLPLITLAHGLVNIFLFGIIPLMA</sequence>
<keyword evidence="1" id="KW-0472">Membrane</keyword>
<keyword evidence="1" id="KW-1133">Transmembrane helix</keyword>
<reference evidence="3 4" key="1">
    <citation type="submission" date="2013-08" db="EMBL/GenBank/DDBJ databases">
        <authorList>
            <consortium name="DOE Joint Genome Institute"/>
            <person name="Eisen J."/>
            <person name="Huntemann M."/>
            <person name="Han J."/>
            <person name="Chen A."/>
            <person name="Kyrpides N."/>
            <person name="Mavromatis K."/>
            <person name="Markowitz V."/>
            <person name="Palaniappan K."/>
            <person name="Ivanova N."/>
            <person name="Schaumberg A."/>
            <person name="Pati A."/>
            <person name="Liolios K."/>
            <person name="Nordberg H.P."/>
            <person name="Cantor M.N."/>
            <person name="Hua S.X."/>
            <person name="Woyke T."/>
        </authorList>
    </citation>
    <scope>NUCLEOTIDE SEQUENCE [LARGE SCALE GENOMIC DNA]</scope>
    <source>
        <strain evidence="3 4">DSM 2278</strain>
    </source>
</reference>
<feature type="transmembrane region" description="Helical" evidence="1">
    <location>
        <begin position="34"/>
        <end position="52"/>
    </location>
</feature>
<dbReference type="InterPro" id="IPR003675">
    <property type="entry name" value="Rce1/LyrA-like_dom"/>
</dbReference>
<name>W9DNX3_METTI</name>
<feature type="transmembrane region" description="Helical" evidence="1">
    <location>
        <begin position="148"/>
        <end position="167"/>
    </location>
</feature>
<dbReference type="Pfam" id="PF02517">
    <property type="entry name" value="Rce1-like"/>
    <property type="match status" value="1"/>
</dbReference>
<evidence type="ECO:0000313" key="4">
    <source>
        <dbReference type="Proteomes" id="UP000019483"/>
    </source>
</evidence>